<name>A0AAX2ZHQ2_9FIRM</name>
<organism evidence="1 2">
    <name type="scientific">Terrisporobacter hibernicus</name>
    <dbReference type="NCBI Taxonomy" id="2813371"/>
    <lineage>
        <taxon>Bacteria</taxon>
        <taxon>Bacillati</taxon>
        <taxon>Bacillota</taxon>
        <taxon>Clostridia</taxon>
        <taxon>Peptostreptococcales</taxon>
        <taxon>Peptostreptococcaceae</taxon>
        <taxon>Terrisporobacter</taxon>
    </lineage>
</organism>
<reference evidence="1 2" key="1">
    <citation type="journal article" date="2023" name="Int. J. Syst. Evol. Microbiol.">
        <title>Terrisporobacter hibernicus sp. nov., isolated from bovine faeces in Northern Ireland.</title>
        <authorList>
            <person name="Mitchell M."/>
            <person name="Nguyen S.V."/>
            <person name="Connor M."/>
            <person name="Fairley D.J."/>
            <person name="Donoghue O."/>
            <person name="Marshall H."/>
            <person name="Koolman L."/>
            <person name="McMullan G."/>
            <person name="Schaffer K.E."/>
            <person name="McGrath J.W."/>
            <person name="Fanning S."/>
        </authorList>
    </citation>
    <scope>NUCLEOTIDE SEQUENCE [LARGE SCALE GENOMIC DNA]</scope>
    <source>
        <strain evidence="1 2">MCA3</strain>
    </source>
</reference>
<dbReference type="Proteomes" id="UP001198983">
    <property type="component" value="Chromosome"/>
</dbReference>
<evidence type="ECO:0000313" key="1">
    <source>
        <dbReference type="EMBL" id="UEL47212.1"/>
    </source>
</evidence>
<protein>
    <submittedName>
        <fullName evidence="1">Uncharacterized protein</fullName>
    </submittedName>
</protein>
<keyword evidence="2" id="KW-1185">Reference proteome</keyword>
<sequence length="49" mass="5781">MLEKIFEEIDINNLVKEIDNLELYELASIFRKKAVEIEDEDKILILSSL</sequence>
<gene>
    <name evidence="1" type="ORF">JW646_16500</name>
</gene>
<evidence type="ECO:0000313" key="2">
    <source>
        <dbReference type="Proteomes" id="UP001198983"/>
    </source>
</evidence>
<dbReference type="AlphaFoldDB" id="A0AAX2ZHQ2"/>
<dbReference type="RefSeq" id="WP_228415694.1">
    <property type="nucleotide sequence ID" value="NZ_CP081135.1"/>
</dbReference>
<dbReference type="KEGG" id="tem:JW646_16500"/>
<dbReference type="EMBL" id="CP081135">
    <property type="protein sequence ID" value="UEL47212.1"/>
    <property type="molecule type" value="Genomic_DNA"/>
</dbReference>
<accession>A0AAX2ZHQ2</accession>
<proteinExistence type="predicted"/>